<dbReference type="Proteomes" id="UP000186176">
    <property type="component" value="Unassembled WGS sequence"/>
</dbReference>
<dbReference type="GeneID" id="39978093"/>
<dbReference type="VEuPathDB" id="CryptoDB:cubi_01302"/>
<gene>
    <name evidence="2" type="ORF">cubi_01302</name>
</gene>
<dbReference type="RefSeq" id="XP_028873307.1">
    <property type="nucleotide sequence ID" value="XM_029018314.1"/>
</dbReference>
<feature type="region of interest" description="Disordered" evidence="1">
    <location>
        <begin position="170"/>
        <end position="193"/>
    </location>
</feature>
<evidence type="ECO:0000313" key="3">
    <source>
        <dbReference type="Proteomes" id="UP000186176"/>
    </source>
</evidence>
<keyword evidence="3" id="KW-1185">Reference proteome</keyword>
<dbReference type="AlphaFoldDB" id="A0A1J4MBT1"/>
<evidence type="ECO:0000313" key="2">
    <source>
        <dbReference type="EMBL" id="OII71688.1"/>
    </source>
</evidence>
<sequence length="306" mass="35549">MNTPSRKNTQNKTNDESLLGSYYRLKSYKKLANNTKKKTTITGDVCNQNSDENAIYTTPIRSSRRIDSRKNYERKESSFLDHSPDTKNEKILITPNPYIRDDIVEELLNDMLLKYKDKIQVISFNKQQPQILEDSIKGEIEDLDTEFNSKLQINDSFSKTMVHENENLANQGEIKFKDEDEEKSEAEDRKLETGSPKLTERKKYFICRNKPRKLIGGGTGAGSILQNTVGKYEVIAENEYWMVVEFPKNSSLYRKHKCSRVLTQKRIFGNPVNCPVIRSIDEYKTLHSEIKQLLELSNYCYSPDLF</sequence>
<evidence type="ECO:0000256" key="1">
    <source>
        <dbReference type="SAM" id="MobiDB-lite"/>
    </source>
</evidence>
<proteinExistence type="predicted"/>
<accession>A0A1J4MBT1</accession>
<dbReference type="EMBL" id="LRBP01000028">
    <property type="protein sequence ID" value="OII71688.1"/>
    <property type="molecule type" value="Genomic_DNA"/>
</dbReference>
<comment type="caution">
    <text evidence="2">The sequence shown here is derived from an EMBL/GenBank/DDBJ whole genome shotgun (WGS) entry which is preliminary data.</text>
</comment>
<dbReference type="OrthoDB" id="340920at2759"/>
<name>A0A1J4MBT1_9CRYT</name>
<reference evidence="2 3" key="1">
    <citation type="submission" date="2016-10" db="EMBL/GenBank/DDBJ databases">
        <title>Reductive evolution of mitochondrial metabolism and differential evolution of invasion-related proteins in Cryptosporidium.</title>
        <authorList>
            <person name="Liu S."/>
            <person name="Roellig D.M."/>
            <person name="Guo Y."/>
            <person name="Li N."/>
            <person name="Frace M.A."/>
            <person name="Tang K."/>
            <person name="Zhang L."/>
            <person name="Feng Y."/>
            <person name="Xiao L."/>
        </authorList>
    </citation>
    <scope>NUCLEOTIDE SEQUENCE [LARGE SCALE GENOMIC DNA]</scope>
    <source>
        <strain evidence="2">39726</strain>
    </source>
</reference>
<organism evidence="2 3">
    <name type="scientific">Cryptosporidium ubiquitum</name>
    <dbReference type="NCBI Taxonomy" id="857276"/>
    <lineage>
        <taxon>Eukaryota</taxon>
        <taxon>Sar</taxon>
        <taxon>Alveolata</taxon>
        <taxon>Apicomplexa</taxon>
        <taxon>Conoidasida</taxon>
        <taxon>Coccidia</taxon>
        <taxon>Eucoccidiorida</taxon>
        <taxon>Eimeriorina</taxon>
        <taxon>Cryptosporidiidae</taxon>
        <taxon>Cryptosporidium</taxon>
    </lineage>
</organism>
<protein>
    <submittedName>
        <fullName evidence="2">Uncharacterized protein</fullName>
    </submittedName>
</protein>